<feature type="transmembrane region" description="Helical" evidence="1">
    <location>
        <begin position="97"/>
        <end position="121"/>
    </location>
</feature>
<protein>
    <submittedName>
        <fullName evidence="2">Uncharacterized protein</fullName>
    </submittedName>
</protein>
<dbReference type="Proteomes" id="UP001282288">
    <property type="component" value="Unassembled WGS sequence"/>
</dbReference>
<reference evidence="2 4" key="1">
    <citation type="journal article" date="2023" name="Microb. Genom.">
        <title>Mesoterricola silvestris gen. nov., sp. nov., Mesoterricola sediminis sp. nov., Geothrix oryzae sp. nov., Geothrix edaphica sp. nov., Geothrix rubra sp. nov., and Geothrix limicola sp. nov., six novel members of Acidobacteriota isolated from soils.</title>
        <authorList>
            <person name="Weisberg A.J."/>
            <person name="Pearce E."/>
            <person name="Kramer C.G."/>
            <person name="Chang J.H."/>
            <person name="Clarke C.R."/>
        </authorList>
    </citation>
    <scope>NUCLEOTIDE SEQUENCE</scope>
    <source>
        <strain evidence="3 4">NB05-1H</strain>
        <strain evidence="2">NRRL_B-16521</strain>
    </source>
</reference>
<evidence type="ECO:0000313" key="4">
    <source>
        <dbReference type="Proteomes" id="UP001272987"/>
    </source>
</evidence>
<dbReference type="EMBL" id="JARAWC010000063">
    <property type="protein sequence ID" value="MDX2966602.1"/>
    <property type="molecule type" value="Genomic_DNA"/>
</dbReference>
<name>A0AAP6EKT6_9ACTN</name>
<dbReference type="AlphaFoldDB" id="A0AAP6EKT6"/>
<feature type="transmembrane region" description="Helical" evidence="1">
    <location>
        <begin position="71"/>
        <end position="90"/>
    </location>
</feature>
<evidence type="ECO:0000256" key="1">
    <source>
        <dbReference type="SAM" id="Phobius"/>
    </source>
</evidence>
<dbReference type="Proteomes" id="UP001272987">
    <property type="component" value="Unassembled WGS sequence"/>
</dbReference>
<feature type="transmembrane region" description="Helical" evidence="1">
    <location>
        <begin position="41"/>
        <end position="65"/>
    </location>
</feature>
<evidence type="ECO:0000313" key="5">
    <source>
        <dbReference type="Proteomes" id="UP001282288"/>
    </source>
</evidence>
<keyword evidence="1" id="KW-0812">Transmembrane</keyword>
<comment type="caution">
    <text evidence="2">The sequence shown here is derived from an EMBL/GenBank/DDBJ whole genome shotgun (WGS) entry which is preliminary data.</text>
</comment>
<dbReference type="GeneID" id="69804741"/>
<dbReference type="RefSeq" id="WP_010353366.1">
    <property type="nucleotide sequence ID" value="NZ_CP122369.1"/>
</dbReference>
<gene>
    <name evidence="2" type="ORF">PV399_43915</name>
    <name evidence="3" type="ORF">PV666_18845</name>
</gene>
<organism evidence="2 5">
    <name type="scientific">Streptomyces acidiscabies</name>
    <dbReference type="NCBI Taxonomy" id="42234"/>
    <lineage>
        <taxon>Bacteria</taxon>
        <taxon>Bacillati</taxon>
        <taxon>Actinomycetota</taxon>
        <taxon>Actinomycetes</taxon>
        <taxon>Kitasatosporales</taxon>
        <taxon>Streptomycetaceae</taxon>
        <taxon>Streptomyces</taxon>
    </lineage>
</organism>
<evidence type="ECO:0000313" key="2">
    <source>
        <dbReference type="EMBL" id="MDX2966602.1"/>
    </source>
</evidence>
<evidence type="ECO:0000313" key="3">
    <source>
        <dbReference type="EMBL" id="MDX3019936.1"/>
    </source>
</evidence>
<keyword evidence="1" id="KW-0472">Membrane</keyword>
<sequence>MATWRGRSRRSGGLTYGGLARASSFLVSSSKTGERLSSAQWLLITAVASAVPTVVLLLGAGWGWWPSEGVEYVAFAVNVVLLFAWGLLAARAAGRTWLSAWTIGVADALLGLAVVAANAVIK</sequence>
<keyword evidence="1" id="KW-1133">Transmembrane helix</keyword>
<dbReference type="EMBL" id="JARAWP010000010">
    <property type="protein sequence ID" value="MDX3019936.1"/>
    <property type="molecule type" value="Genomic_DNA"/>
</dbReference>
<accession>A0AAP6EKT6</accession>
<keyword evidence="4" id="KW-1185">Reference proteome</keyword>
<proteinExistence type="predicted"/>